<feature type="transmembrane region" description="Helical" evidence="1">
    <location>
        <begin position="34"/>
        <end position="53"/>
    </location>
</feature>
<keyword evidence="1" id="KW-1133">Transmembrane helix</keyword>
<accession>A0A5S5D6D3</accession>
<feature type="transmembrane region" description="Helical" evidence="1">
    <location>
        <begin position="65"/>
        <end position="87"/>
    </location>
</feature>
<dbReference type="EMBL" id="VNHX01000019">
    <property type="protein sequence ID" value="TYP91531.1"/>
    <property type="molecule type" value="Genomic_DNA"/>
</dbReference>
<comment type="caution">
    <text evidence="2">The sequence shown here is derived from an EMBL/GenBank/DDBJ whole genome shotgun (WGS) entry which is preliminary data.</text>
</comment>
<proteinExistence type="predicted"/>
<keyword evidence="1" id="KW-0812">Transmembrane</keyword>
<feature type="transmembrane region" description="Helical" evidence="1">
    <location>
        <begin position="99"/>
        <end position="122"/>
    </location>
</feature>
<dbReference type="Proteomes" id="UP000325105">
    <property type="component" value="Unassembled WGS sequence"/>
</dbReference>
<evidence type="ECO:0000256" key="1">
    <source>
        <dbReference type="SAM" id="Phobius"/>
    </source>
</evidence>
<reference evidence="2 3" key="1">
    <citation type="submission" date="2019-07" db="EMBL/GenBank/DDBJ databases">
        <title>Genomic Encyclopedia of Archaeal and Bacterial Type Strains, Phase II (KMG-II): from individual species to whole genera.</title>
        <authorList>
            <person name="Goeker M."/>
        </authorList>
    </citation>
    <scope>NUCLEOTIDE SEQUENCE [LARGE SCALE GENOMIC DNA]</scope>
    <source>
        <strain evidence="2 3">DSM 18850</strain>
    </source>
</reference>
<name>A0A5S5D6D3_9SPHI</name>
<dbReference type="AlphaFoldDB" id="A0A5S5D6D3"/>
<protein>
    <submittedName>
        <fullName evidence="2">Uncharacterized protein</fullName>
    </submittedName>
</protein>
<sequence length="123" mass="13952">MVISPTIKNYRGNVNFALMSLPKNHTISKIVAKAVVRIVVLLIALPVIAYFTSPTIMAQRVSFPNLWAVAAPLLLLLTFVVLLTLVLRHKYGKIEYNWLLTLSGLFVCLYLVLFYVKVLHIFH</sequence>
<evidence type="ECO:0000313" key="3">
    <source>
        <dbReference type="Proteomes" id="UP000325105"/>
    </source>
</evidence>
<keyword evidence="3" id="KW-1185">Reference proteome</keyword>
<gene>
    <name evidence="2" type="ORF">BC792_11955</name>
</gene>
<evidence type="ECO:0000313" key="2">
    <source>
        <dbReference type="EMBL" id="TYP91531.1"/>
    </source>
</evidence>
<keyword evidence="1" id="KW-0472">Membrane</keyword>
<organism evidence="2 3">
    <name type="scientific">Sphingobacterium allocomposti</name>
    <dbReference type="NCBI Taxonomy" id="415956"/>
    <lineage>
        <taxon>Bacteria</taxon>
        <taxon>Pseudomonadati</taxon>
        <taxon>Bacteroidota</taxon>
        <taxon>Sphingobacteriia</taxon>
        <taxon>Sphingobacteriales</taxon>
        <taxon>Sphingobacteriaceae</taxon>
        <taxon>Sphingobacterium</taxon>
    </lineage>
</organism>